<evidence type="ECO:0000313" key="3">
    <source>
        <dbReference type="Proteomes" id="UP001601444"/>
    </source>
</evidence>
<dbReference type="EMBL" id="JBIAMX010000016">
    <property type="protein sequence ID" value="MFF0545832.1"/>
    <property type="molecule type" value="Genomic_DNA"/>
</dbReference>
<feature type="compositionally biased region" description="Basic residues" evidence="1">
    <location>
        <begin position="39"/>
        <end position="53"/>
    </location>
</feature>
<sequence length="53" mass="6059">MSHELDNESTTDPEVSWPDPSPLQSWWDRVMHGDLAPPKTRRGGQRAARRTDS</sequence>
<proteinExistence type="predicted"/>
<name>A0ABW6PTT2_9NOCA</name>
<protein>
    <submittedName>
        <fullName evidence="2">Uncharacterized protein</fullName>
    </submittedName>
</protein>
<reference evidence="2 3" key="1">
    <citation type="submission" date="2024-10" db="EMBL/GenBank/DDBJ databases">
        <title>The Natural Products Discovery Center: Release of the First 8490 Sequenced Strains for Exploring Actinobacteria Biosynthetic Diversity.</title>
        <authorList>
            <person name="Kalkreuter E."/>
            <person name="Kautsar S.A."/>
            <person name="Yang D."/>
            <person name="Bader C.D."/>
            <person name="Teijaro C.N."/>
            <person name="Fluegel L."/>
            <person name="Davis C.M."/>
            <person name="Simpson J.R."/>
            <person name="Lauterbach L."/>
            <person name="Steele A.D."/>
            <person name="Gui C."/>
            <person name="Meng S."/>
            <person name="Li G."/>
            <person name="Viehrig K."/>
            <person name="Ye F."/>
            <person name="Su P."/>
            <person name="Kiefer A.F."/>
            <person name="Nichols A."/>
            <person name="Cepeda A.J."/>
            <person name="Yan W."/>
            <person name="Fan B."/>
            <person name="Jiang Y."/>
            <person name="Adhikari A."/>
            <person name="Zheng C.-J."/>
            <person name="Schuster L."/>
            <person name="Cowan T.M."/>
            <person name="Smanski M.J."/>
            <person name="Chevrette M.G."/>
            <person name="De Carvalho L.P.S."/>
            <person name="Shen B."/>
        </authorList>
    </citation>
    <scope>NUCLEOTIDE SEQUENCE [LARGE SCALE GENOMIC DNA]</scope>
    <source>
        <strain evidence="2 3">NPDC004045</strain>
    </source>
</reference>
<accession>A0ABW6PTT2</accession>
<evidence type="ECO:0000256" key="1">
    <source>
        <dbReference type="SAM" id="MobiDB-lite"/>
    </source>
</evidence>
<comment type="caution">
    <text evidence="2">The sequence shown here is derived from an EMBL/GenBank/DDBJ whole genome shotgun (WGS) entry which is preliminary data.</text>
</comment>
<organism evidence="2 3">
    <name type="scientific">Nocardia thailandica</name>
    <dbReference type="NCBI Taxonomy" id="257275"/>
    <lineage>
        <taxon>Bacteria</taxon>
        <taxon>Bacillati</taxon>
        <taxon>Actinomycetota</taxon>
        <taxon>Actinomycetes</taxon>
        <taxon>Mycobacteriales</taxon>
        <taxon>Nocardiaceae</taxon>
        <taxon>Nocardia</taxon>
    </lineage>
</organism>
<keyword evidence="3" id="KW-1185">Reference proteome</keyword>
<gene>
    <name evidence="2" type="ORF">ACFYTF_23625</name>
</gene>
<feature type="region of interest" description="Disordered" evidence="1">
    <location>
        <begin position="1"/>
        <end position="53"/>
    </location>
</feature>
<dbReference type="RefSeq" id="WP_157225040.1">
    <property type="nucleotide sequence ID" value="NZ_JBIAMX010000016.1"/>
</dbReference>
<dbReference type="Proteomes" id="UP001601444">
    <property type="component" value="Unassembled WGS sequence"/>
</dbReference>
<evidence type="ECO:0000313" key="2">
    <source>
        <dbReference type="EMBL" id="MFF0545832.1"/>
    </source>
</evidence>